<gene>
    <name evidence="3" type="ORF">IJ22_27520</name>
</gene>
<protein>
    <submittedName>
        <fullName evidence="3">Ferri-bacillibactin esterase BesA</fullName>
    </submittedName>
</protein>
<evidence type="ECO:0000313" key="4">
    <source>
        <dbReference type="Proteomes" id="UP000061660"/>
    </source>
</evidence>
<evidence type="ECO:0000313" key="3">
    <source>
        <dbReference type="EMBL" id="ALS23125.1"/>
    </source>
</evidence>
<sequence>MPYKKAALEPVPPYAIVHSEARVMYSRNGNREYRIFVFKPAHEAPPEGFPVIYVLDANAVFGTMAEAVRLQSRKPHGFGPAVIVGIGYPTDEPLDSTRRFYDYTKPASAKLPVRPDGSPWPETGGADAFLSFIEDELKPAIERDFPIDRNRQTLFGHSLGGLFTLDVWLNRPETFQTYVAGSPSIWWNNRYLLDAARRLAERQEDKALPAAVLMAVGGKEKPFMIQDARELFQTVEPLSGRGIRLQFMELEDEGHITILLPLINRALRFALAESGEPGGKL</sequence>
<dbReference type="Pfam" id="PF00756">
    <property type="entry name" value="Esterase"/>
    <property type="match status" value="1"/>
</dbReference>
<dbReference type="OrthoDB" id="9784036at2"/>
<dbReference type="Proteomes" id="UP000061660">
    <property type="component" value="Chromosome"/>
</dbReference>
<dbReference type="KEGG" id="pnp:IJ22_27520"/>
<dbReference type="EMBL" id="CP013652">
    <property type="protein sequence ID" value="ALS23125.1"/>
    <property type="molecule type" value="Genomic_DNA"/>
</dbReference>
<dbReference type="InterPro" id="IPR029058">
    <property type="entry name" value="AB_hydrolase_fold"/>
</dbReference>
<dbReference type="AlphaFoldDB" id="A0A0U2W6K6"/>
<dbReference type="PANTHER" id="PTHR40841:SF2">
    <property type="entry name" value="SIDEROPHORE-DEGRADING ESTERASE (EUROFUNG)"/>
    <property type="match status" value="1"/>
</dbReference>
<dbReference type="Gene3D" id="3.40.50.1820">
    <property type="entry name" value="alpha/beta hydrolase"/>
    <property type="match status" value="1"/>
</dbReference>
<organism evidence="3 4">
    <name type="scientific">Paenibacillus naphthalenovorans</name>
    <dbReference type="NCBI Taxonomy" id="162209"/>
    <lineage>
        <taxon>Bacteria</taxon>
        <taxon>Bacillati</taxon>
        <taxon>Bacillota</taxon>
        <taxon>Bacilli</taxon>
        <taxon>Bacillales</taxon>
        <taxon>Paenibacillaceae</taxon>
        <taxon>Paenibacillus</taxon>
    </lineage>
</organism>
<reference evidence="4" key="1">
    <citation type="submission" date="2015-12" db="EMBL/GenBank/DDBJ databases">
        <title>Complete genome sequences of two moderately thermophilic Paenibacillus species.</title>
        <authorList>
            <person name="Butler R.III."/>
            <person name="Wang J."/>
            <person name="Stark B.C."/>
            <person name="Pombert J.-F."/>
        </authorList>
    </citation>
    <scope>NUCLEOTIDE SEQUENCE [LARGE SCALE GENOMIC DNA]</scope>
    <source>
        <strain evidence="4">32O-Y</strain>
    </source>
</reference>
<keyword evidence="2" id="KW-0378">Hydrolase</keyword>
<dbReference type="InterPro" id="IPR000801">
    <property type="entry name" value="Esterase-like"/>
</dbReference>
<evidence type="ECO:0000256" key="1">
    <source>
        <dbReference type="ARBA" id="ARBA00005622"/>
    </source>
</evidence>
<evidence type="ECO:0000256" key="2">
    <source>
        <dbReference type="ARBA" id="ARBA00022801"/>
    </source>
</evidence>
<accession>A0A0U2W6K6</accession>
<dbReference type="SUPFAM" id="SSF53474">
    <property type="entry name" value="alpha/beta-Hydrolases"/>
    <property type="match status" value="1"/>
</dbReference>
<comment type="similarity">
    <text evidence="1">Belongs to the esterase D family.</text>
</comment>
<dbReference type="PATRIC" id="fig|162209.4.peg.2930"/>
<dbReference type="PANTHER" id="PTHR40841">
    <property type="entry name" value="SIDEROPHORE TRIACETYLFUSARININE C ESTERASE"/>
    <property type="match status" value="1"/>
</dbReference>
<dbReference type="InterPro" id="IPR052558">
    <property type="entry name" value="Siderophore_Hydrolase_D"/>
</dbReference>
<dbReference type="GO" id="GO:0016788">
    <property type="term" value="F:hydrolase activity, acting on ester bonds"/>
    <property type="evidence" value="ECO:0007669"/>
    <property type="project" value="TreeGrafter"/>
</dbReference>
<dbReference type="RefSeq" id="WP_062409176.1">
    <property type="nucleotide sequence ID" value="NZ_BJCS01000004.1"/>
</dbReference>
<keyword evidence="4" id="KW-1185">Reference proteome</keyword>
<name>A0A0U2W6K6_9BACL</name>
<reference evidence="3 4" key="2">
    <citation type="journal article" date="2016" name="Genome Announc.">
        <title>Complete Genome Sequences of Two Interactive Moderate Thermophiles, Paenibacillus napthalenovorans 32O-Y and Paenibacillus sp. 32O-W.</title>
        <authorList>
            <person name="Butler R.R.III."/>
            <person name="Wang J."/>
            <person name="Stark B.C."/>
            <person name="Pombert J.F."/>
        </authorList>
    </citation>
    <scope>NUCLEOTIDE SEQUENCE [LARGE SCALE GENOMIC DNA]</scope>
    <source>
        <strain evidence="3 4">32O-Y</strain>
    </source>
</reference>
<dbReference type="STRING" id="162209.IJ22_27520"/>
<proteinExistence type="inferred from homology"/>